<evidence type="ECO:0000313" key="2">
    <source>
        <dbReference type="EMBL" id="WXB94399.1"/>
    </source>
</evidence>
<dbReference type="Proteomes" id="UP001387364">
    <property type="component" value="Chromosome"/>
</dbReference>
<accession>A0ABZ2NA22</accession>
<comment type="similarity">
    <text evidence="1">Belongs to the short-chain dehydrogenases/reductases (SDR) family.</text>
</comment>
<protein>
    <submittedName>
        <fullName evidence="2">SDR family oxidoreductase</fullName>
    </submittedName>
</protein>
<keyword evidence="3" id="KW-1185">Reference proteome</keyword>
<dbReference type="PRINTS" id="PR00081">
    <property type="entry name" value="GDHRDH"/>
</dbReference>
<gene>
    <name evidence="2" type="ORF">WDJ61_07160</name>
</gene>
<dbReference type="PANTHER" id="PTHR42879">
    <property type="entry name" value="3-OXOACYL-(ACYL-CARRIER-PROTEIN) REDUCTASE"/>
    <property type="match status" value="1"/>
</dbReference>
<dbReference type="SUPFAM" id="SSF51735">
    <property type="entry name" value="NAD(P)-binding Rossmann-fold domains"/>
    <property type="match status" value="1"/>
</dbReference>
<dbReference type="RefSeq" id="WP_338754100.1">
    <property type="nucleotide sequence ID" value="NZ_CP147404.1"/>
</dbReference>
<dbReference type="NCBIfam" id="NF047420">
    <property type="entry name" value="EF_P_mod_YmfI"/>
    <property type="match status" value="1"/>
</dbReference>
<name>A0ABZ2NA22_9BACI</name>
<proteinExistence type="inferred from homology"/>
<evidence type="ECO:0000256" key="1">
    <source>
        <dbReference type="ARBA" id="ARBA00006484"/>
    </source>
</evidence>
<dbReference type="EMBL" id="CP147404">
    <property type="protein sequence ID" value="WXB94399.1"/>
    <property type="molecule type" value="Genomic_DNA"/>
</dbReference>
<dbReference type="InterPro" id="IPR036291">
    <property type="entry name" value="NAD(P)-bd_dom_sf"/>
</dbReference>
<evidence type="ECO:0000313" key="3">
    <source>
        <dbReference type="Proteomes" id="UP001387364"/>
    </source>
</evidence>
<sequence length="240" mass="26120">MKRFALVVGASGGIGQEIAKKLALDGWNLYLQYSNGEEKIKVLQKQLEEIGVEGFSVQADLSSAYGVDQLLQQLFSVEAVIFAQGTSQYSLFQDVKEEEMDLLWTLHVKSPMMIIQKLLSKLQKGSAPSIVFISSIWGQTGAACEVAYSTVKGAQIAFVKSLAKELALARIKVNAIAPGAVNTRMMSQFSRQELDEIIEEIPMGRLAEPTEIAAVVSFLCSQASSYITGQVVAVNGGWYT</sequence>
<reference evidence="2 3" key="1">
    <citation type="submission" date="2024-02" db="EMBL/GenBank/DDBJ databases">
        <title>Seven novel Bacillus-like species.</title>
        <authorList>
            <person name="Liu G."/>
        </authorList>
    </citation>
    <scope>NUCLEOTIDE SEQUENCE [LARGE SCALE GENOMIC DNA]</scope>
    <source>
        <strain evidence="2 3">FJAT-52991</strain>
    </source>
</reference>
<dbReference type="InterPro" id="IPR002347">
    <property type="entry name" value="SDR_fam"/>
</dbReference>
<dbReference type="Gene3D" id="3.40.50.720">
    <property type="entry name" value="NAD(P)-binding Rossmann-like Domain"/>
    <property type="match status" value="1"/>
</dbReference>
<dbReference type="CDD" id="cd05233">
    <property type="entry name" value="SDR_c"/>
    <property type="match status" value="1"/>
</dbReference>
<dbReference type="PANTHER" id="PTHR42879:SF2">
    <property type="entry name" value="3-OXOACYL-[ACYL-CARRIER-PROTEIN] REDUCTASE FABG"/>
    <property type="match status" value="1"/>
</dbReference>
<dbReference type="Pfam" id="PF13561">
    <property type="entry name" value="adh_short_C2"/>
    <property type="match status" value="1"/>
</dbReference>
<organism evidence="2 3">
    <name type="scientific">Bacillus kandeliae</name>
    <dbReference type="NCBI Taxonomy" id="3129297"/>
    <lineage>
        <taxon>Bacteria</taxon>
        <taxon>Bacillati</taxon>
        <taxon>Bacillota</taxon>
        <taxon>Bacilli</taxon>
        <taxon>Bacillales</taxon>
        <taxon>Bacillaceae</taxon>
        <taxon>Bacillus</taxon>
    </lineage>
</organism>
<dbReference type="InterPro" id="IPR050259">
    <property type="entry name" value="SDR"/>
</dbReference>